<keyword evidence="4" id="KW-1185">Reference proteome</keyword>
<accession>A0A0L0V420</accession>
<feature type="compositionally biased region" description="Polar residues" evidence="1">
    <location>
        <begin position="224"/>
        <end position="242"/>
    </location>
</feature>
<comment type="caution">
    <text evidence="3">The sequence shown here is derived from an EMBL/GenBank/DDBJ whole genome shotgun (WGS) entry which is preliminary data.</text>
</comment>
<sequence>MPASKIAFVSLILFPCALSHAIDPSVVPTSLLHLQRRGIDQNTLLENGKEAQKLNAKFTTLGPDSTCQTGDMACIAGAFSQCVGGKYVGGPCAQPLKCFAMPLLLKKGTTLGCDSEADATTRISNTGATGGLTGTGSSGNATATLSNSTQASPAPAQKAVNGSSVDPDEDGPDVAMPDDTSAGVNKDASKVSSSKAPANASETPGSSNESSSEKDDDSYDTTAESKTAPFQSIPSKSNSTHSTADKPKQVDATLDLDEMNITGP</sequence>
<dbReference type="Proteomes" id="UP000054564">
    <property type="component" value="Unassembled WGS sequence"/>
</dbReference>
<feature type="compositionally biased region" description="Gly residues" evidence="1">
    <location>
        <begin position="128"/>
        <end position="137"/>
    </location>
</feature>
<keyword evidence="2" id="KW-0732">Signal</keyword>
<name>A0A0L0V420_9BASI</name>
<feature type="region of interest" description="Disordered" evidence="1">
    <location>
        <begin position="123"/>
        <end position="264"/>
    </location>
</feature>
<evidence type="ECO:0000256" key="1">
    <source>
        <dbReference type="SAM" id="MobiDB-lite"/>
    </source>
</evidence>
<evidence type="ECO:0008006" key="5">
    <source>
        <dbReference type="Google" id="ProtNLM"/>
    </source>
</evidence>
<dbReference type="AlphaFoldDB" id="A0A0L0V420"/>
<dbReference type="OrthoDB" id="2362516at2759"/>
<evidence type="ECO:0000256" key="2">
    <source>
        <dbReference type="SAM" id="SignalP"/>
    </source>
</evidence>
<gene>
    <name evidence="3" type="ORF">PSTG_12614</name>
</gene>
<proteinExistence type="predicted"/>
<feature type="compositionally biased region" description="Low complexity" evidence="1">
    <location>
        <begin position="201"/>
        <end position="210"/>
    </location>
</feature>
<dbReference type="EMBL" id="AJIL01000125">
    <property type="protein sequence ID" value="KNE94040.1"/>
    <property type="molecule type" value="Genomic_DNA"/>
</dbReference>
<feature type="chain" id="PRO_5005549795" description="Carbohydrate-binding module family 19 domain-containing protein" evidence="2">
    <location>
        <begin position="22"/>
        <end position="264"/>
    </location>
</feature>
<organism evidence="3 4">
    <name type="scientific">Puccinia striiformis f. sp. tritici PST-78</name>
    <dbReference type="NCBI Taxonomy" id="1165861"/>
    <lineage>
        <taxon>Eukaryota</taxon>
        <taxon>Fungi</taxon>
        <taxon>Dikarya</taxon>
        <taxon>Basidiomycota</taxon>
        <taxon>Pucciniomycotina</taxon>
        <taxon>Pucciniomycetes</taxon>
        <taxon>Pucciniales</taxon>
        <taxon>Pucciniaceae</taxon>
        <taxon>Puccinia</taxon>
    </lineage>
</organism>
<evidence type="ECO:0000313" key="4">
    <source>
        <dbReference type="Proteomes" id="UP000054564"/>
    </source>
</evidence>
<protein>
    <recommendedName>
        <fullName evidence="5">Carbohydrate-binding module family 19 domain-containing protein</fullName>
    </recommendedName>
</protein>
<evidence type="ECO:0000313" key="3">
    <source>
        <dbReference type="EMBL" id="KNE94040.1"/>
    </source>
</evidence>
<feature type="signal peptide" evidence="2">
    <location>
        <begin position="1"/>
        <end position="21"/>
    </location>
</feature>
<reference evidence="4" key="1">
    <citation type="submission" date="2014-03" db="EMBL/GenBank/DDBJ databases">
        <title>The Genome Sequence of Puccinia striiformis f. sp. tritici PST-78.</title>
        <authorList>
            <consortium name="The Broad Institute Genome Sequencing Platform"/>
            <person name="Cuomo C."/>
            <person name="Hulbert S."/>
            <person name="Chen X."/>
            <person name="Walker B."/>
            <person name="Young S.K."/>
            <person name="Zeng Q."/>
            <person name="Gargeya S."/>
            <person name="Fitzgerald M."/>
            <person name="Haas B."/>
            <person name="Abouelleil A."/>
            <person name="Alvarado L."/>
            <person name="Arachchi H.M."/>
            <person name="Berlin A.M."/>
            <person name="Chapman S.B."/>
            <person name="Goldberg J."/>
            <person name="Griggs A."/>
            <person name="Gujja S."/>
            <person name="Hansen M."/>
            <person name="Howarth C."/>
            <person name="Imamovic A."/>
            <person name="Larimer J."/>
            <person name="McCowan C."/>
            <person name="Montmayeur A."/>
            <person name="Murphy C."/>
            <person name="Neiman D."/>
            <person name="Pearson M."/>
            <person name="Priest M."/>
            <person name="Roberts A."/>
            <person name="Saif S."/>
            <person name="Shea T."/>
            <person name="Sisk P."/>
            <person name="Sykes S."/>
            <person name="Wortman J."/>
            <person name="Nusbaum C."/>
            <person name="Birren B."/>
        </authorList>
    </citation>
    <scope>NUCLEOTIDE SEQUENCE [LARGE SCALE GENOMIC DNA]</scope>
    <source>
        <strain evidence="4">race PST-78</strain>
    </source>
</reference>